<dbReference type="Proteomes" id="UP000177876">
    <property type="component" value="Unassembled WGS sequence"/>
</dbReference>
<name>A0A1F2WMZ9_9ACTN</name>
<dbReference type="AlphaFoldDB" id="A0A1F2WMZ9"/>
<reference evidence="1 2" key="1">
    <citation type="journal article" date="2016" name="Nat. Commun.">
        <title>Thousands of microbial genomes shed light on interconnected biogeochemical processes in an aquifer system.</title>
        <authorList>
            <person name="Anantharaman K."/>
            <person name="Brown C.T."/>
            <person name="Hug L.A."/>
            <person name="Sharon I."/>
            <person name="Castelle C.J."/>
            <person name="Probst A.J."/>
            <person name="Thomas B.C."/>
            <person name="Singh A."/>
            <person name="Wilkins M.J."/>
            <person name="Karaoz U."/>
            <person name="Brodie E.L."/>
            <person name="Williams K.H."/>
            <person name="Hubbard S.S."/>
            <person name="Banfield J.F."/>
        </authorList>
    </citation>
    <scope>NUCLEOTIDE SEQUENCE [LARGE SCALE GENOMIC DNA]</scope>
</reference>
<comment type="caution">
    <text evidence="1">The sequence shown here is derived from an EMBL/GenBank/DDBJ whole genome shotgun (WGS) entry which is preliminary data.</text>
</comment>
<evidence type="ECO:0000313" key="2">
    <source>
        <dbReference type="Proteomes" id="UP000177876"/>
    </source>
</evidence>
<proteinExistence type="predicted"/>
<dbReference type="EMBL" id="MELK01000025">
    <property type="protein sequence ID" value="OFW58206.1"/>
    <property type="molecule type" value="Genomic_DNA"/>
</dbReference>
<dbReference type="STRING" id="1797197.A2Y75_08585"/>
<protein>
    <submittedName>
        <fullName evidence="1">Uncharacterized protein</fullName>
    </submittedName>
</protein>
<sequence length="146" mass="16317">MRSLPRGQMRWLMEAYIAQPRDLPSIDVDSQSDFIEEYLKAGAPEFRLAFISCCLGLNLLSVLMKGKTFSRLGAEGQQELLNKCFNSRNPLLRGMTVLPGLAFLMSYYRRPEVAALLGFDAAALKAEAELRKVSRDRTLPSRGDAS</sequence>
<evidence type="ECO:0000313" key="1">
    <source>
        <dbReference type="EMBL" id="OFW58206.1"/>
    </source>
</evidence>
<organism evidence="1 2">
    <name type="scientific">Candidatus Solincola sediminis</name>
    <dbReference type="NCBI Taxonomy" id="1797199"/>
    <lineage>
        <taxon>Bacteria</taxon>
        <taxon>Bacillati</taxon>
        <taxon>Actinomycetota</taxon>
        <taxon>Candidatus Geothermincolia</taxon>
        <taxon>Candidatus Geothermincolales</taxon>
        <taxon>Candidatus Geothermincolaceae</taxon>
        <taxon>Candidatus Solincola</taxon>
    </lineage>
</organism>
<accession>A0A1F2WMZ9</accession>
<gene>
    <name evidence="1" type="ORF">A2Y75_08585</name>
</gene>